<dbReference type="AlphaFoldDB" id="A0A8H6MBF0"/>
<dbReference type="EMBL" id="JACGCI010000020">
    <property type="protein sequence ID" value="KAF6757997.1"/>
    <property type="molecule type" value="Genomic_DNA"/>
</dbReference>
<name>A0A8H6MBF0_9AGAR</name>
<keyword evidence="2" id="KW-1185">Reference proteome</keyword>
<proteinExistence type="predicted"/>
<dbReference type="Proteomes" id="UP000521943">
    <property type="component" value="Unassembled WGS sequence"/>
</dbReference>
<organism evidence="1 2">
    <name type="scientific">Ephemerocybe angulata</name>
    <dbReference type="NCBI Taxonomy" id="980116"/>
    <lineage>
        <taxon>Eukaryota</taxon>
        <taxon>Fungi</taxon>
        <taxon>Dikarya</taxon>
        <taxon>Basidiomycota</taxon>
        <taxon>Agaricomycotina</taxon>
        <taxon>Agaricomycetes</taxon>
        <taxon>Agaricomycetidae</taxon>
        <taxon>Agaricales</taxon>
        <taxon>Agaricineae</taxon>
        <taxon>Psathyrellaceae</taxon>
        <taxon>Ephemerocybe</taxon>
    </lineage>
</organism>
<protein>
    <submittedName>
        <fullName evidence="1">Uncharacterized protein</fullName>
    </submittedName>
</protein>
<dbReference type="OrthoDB" id="3145912at2759"/>
<evidence type="ECO:0000313" key="2">
    <source>
        <dbReference type="Proteomes" id="UP000521943"/>
    </source>
</evidence>
<evidence type="ECO:0000313" key="1">
    <source>
        <dbReference type="EMBL" id="KAF6757997.1"/>
    </source>
</evidence>
<gene>
    <name evidence="1" type="ORF">DFP72DRAFT_889604</name>
</gene>
<accession>A0A8H6MBF0</accession>
<reference evidence="1 2" key="1">
    <citation type="submission" date="2020-07" db="EMBL/GenBank/DDBJ databases">
        <title>Comparative genomics of pyrophilous fungi reveals a link between fire events and developmental genes.</title>
        <authorList>
            <consortium name="DOE Joint Genome Institute"/>
            <person name="Steindorff A.S."/>
            <person name="Carver A."/>
            <person name="Calhoun S."/>
            <person name="Stillman K."/>
            <person name="Liu H."/>
            <person name="Lipzen A."/>
            <person name="Pangilinan J."/>
            <person name="Labutti K."/>
            <person name="Bruns T.D."/>
            <person name="Grigoriev I.V."/>
        </authorList>
    </citation>
    <scope>NUCLEOTIDE SEQUENCE [LARGE SCALE GENOMIC DNA]</scope>
    <source>
        <strain evidence="1 2">CBS 144469</strain>
    </source>
</reference>
<sequence>MSLPSALHPFRFGDLPPDLVRTVFETSAEASDHFASSISCLSKEVKLWVEPILYRHIRINNPRTLSLLHRTITSGISSKSASFFRTHARSIYVGNRWIHGVRQVLDILSACSNVTRLCTIIVTPLHLDAWRVGKHDAWKGLRPTRISINPCLFMPTHRHFRFTAGGTGSTLTCNLNPLFTNVTHLEISWILTINVTVWSWPSLPLLTSLTHLCIAATPGIEPVDCAVRNLREALPWLPPALVVCVLALPQVTGFYYRDDVKQIVLENGWRLDPRVVVAVPNEYYKRELMKGPDGVWIKGEVVCRWDDERDRPGNEDAFWEDAASMVQRRKDANSRI</sequence>
<comment type="caution">
    <text evidence="1">The sequence shown here is derived from an EMBL/GenBank/DDBJ whole genome shotgun (WGS) entry which is preliminary data.</text>
</comment>